<dbReference type="InterPro" id="IPR001254">
    <property type="entry name" value="Trypsin_dom"/>
</dbReference>
<dbReference type="AlphaFoldDB" id="A0A673UNN9"/>
<reference evidence="4" key="2">
    <citation type="submission" date="2025-08" db="UniProtKB">
        <authorList>
            <consortium name="Ensembl"/>
        </authorList>
    </citation>
    <scope>IDENTIFICATION</scope>
</reference>
<sequence>MFFLISVGWLINFIFSAVGRHTNVWPAGLAEPGVVGGRAAPGKSWPWLVSLQHQGQHFCGGAPIAKHWVLTAAHCDFRCVPAWGRGHRSRVRAQAGVPLLSPPHGEQ</sequence>
<keyword evidence="2" id="KW-0732">Signal</keyword>
<dbReference type="GO" id="GO:0004252">
    <property type="term" value="F:serine-type endopeptidase activity"/>
    <property type="evidence" value="ECO:0007669"/>
    <property type="project" value="InterPro"/>
</dbReference>
<dbReference type="InterPro" id="IPR018114">
    <property type="entry name" value="TRYPSIN_HIS"/>
</dbReference>
<dbReference type="Gene3D" id="2.40.10.10">
    <property type="entry name" value="Trypsin-like serine proteases"/>
    <property type="match status" value="1"/>
</dbReference>
<dbReference type="PANTHER" id="PTHR24253">
    <property type="entry name" value="TRANSMEMBRANE PROTEASE SERINE"/>
    <property type="match status" value="1"/>
</dbReference>
<name>A0A673UNN9_SURSU</name>
<evidence type="ECO:0000259" key="3">
    <source>
        <dbReference type="PROSITE" id="PS50240"/>
    </source>
</evidence>
<keyword evidence="1" id="KW-1015">Disulfide bond</keyword>
<dbReference type="PANTHER" id="PTHR24253:SF176">
    <property type="entry name" value="CORIN, ISOFORM B"/>
    <property type="match status" value="1"/>
</dbReference>
<dbReference type="Proteomes" id="UP000472268">
    <property type="component" value="Chromosome 10"/>
</dbReference>
<dbReference type="PROSITE" id="PS50240">
    <property type="entry name" value="TRYPSIN_DOM"/>
    <property type="match status" value="1"/>
</dbReference>
<accession>A0A673UNN9</accession>
<proteinExistence type="predicted"/>
<dbReference type="Pfam" id="PF00089">
    <property type="entry name" value="Trypsin"/>
    <property type="match status" value="1"/>
</dbReference>
<reference evidence="4" key="3">
    <citation type="submission" date="2025-09" db="UniProtKB">
        <authorList>
            <consortium name="Ensembl"/>
        </authorList>
    </citation>
    <scope>IDENTIFICATION</scope>
</reference>
<evidence type="ECO:0000256" key="2">
    <source>
        <dbReference type="SAM" id="SignalP"/>
    </source>
</evidence>
<organism evidence="4 5">
    <name type="scientific">Suricata suricatta</name>
    <name type="common">Meerkat</name>
    <dbReference type="NCBI Taxonomy" id="37032"/>
    <lineage>
        <taxon>Eukaryota</taxon>
        <taxon>Metazoa</taxon>
        <taxon>Chordata</taxon>
        <taxon>Craniata</taxon>
        <taxon>Vertebrata</taxon>
        <taxon>Euteleostomi</taxon>
        <taxon>Mammalia</taxon>
        <taxon>Eutheria</taxon>
        <taxon>Laurasiatheria</taxon>
        <taxon>Carnivora</taxon>
        <taxon>Feliformia</taxon>
        <taxon>Herpestidae</taxon>
        <taxon>Suricata</taxon>
    </lineage>
</organism>
<feature type="domain" description="Peptidase S1" evidence="3">
    <location>
        <begin position="34"/>
        <end position="75"/>
    </location>
</feature>
<evidence type="ECO:0000256" key="1">
    <source>
        <dbReference type="ARBA" id="ARBA00023157"/>
    </source>
</evidence>
<dbReference type="InterPro" id="IPR043504">
    <property type="entry name" value="Peptidase_S1_PA_chymotrypsin"/>
</dbReference>
<keyword evidence="5" id="KW-1185">Reference proteome</keyword>
<reference evidence="4 5" key="1">
    <citation type="submission" date="2019-05" db="EMBL/GenBank/DDBJ databases">
        <title>A Chromosome-scale Meerkat (S. suricatta) Genome Assembly.</title>
        <authorList>
            <person name="Dudchenko O."/>
            <person name="Lieberman Aiden E."/>
            <person name="Tung J."/>
            <person name="Barreiro L.B."/>
            <person name="Clutton-Brock T.H."/>
        </authorList>
    </citation>
    <scope>NUCLEOTIDE SEQUENCE [LARGE SCALE GENOMIC DNA]</scope>
</reference>
<evidence type="ECO:0000313" key="4">
    <source>
        <dbReference type="Ensembl" id="ENSSSUP00005022892.1"/>
    </source>
</evidence>
<dbReference type="GO" id="GO:0006508">
    <property type="term" value="P:proteolysis"/>
    <property type="evidence" value="ECO:0007669"/>
    <property type="project" value="InterPro"/>
</dbReference>
<dbReference type="PROSITE" id="PS00134">
    <property type="entry name" value="TRYPSIN_HIS"/>
    <property type="match status" value="1"/>
</dbReference>
<feature type="chain" id="PRO_5025381956" description="Peptidase S1 domain-containing protein" evidence="2">
    <location>
        <begin position="20"/>
        <end position="107"/>
    </location>
</feature>
<protein>
    <recommendedName>
        <fullName evidence="3">Peptidase S1 domain-containing protein</fullName>
    </recommendedName>
</protein>
<feature type="signal peptide" evidence="2">
    <location>
        <begin position="1"/>
        <end position="19"/>
    </location>
</feature>
<dbReference type="Ensembl" id="ENSSSUT00005026221.1">
    <property type="protein sequence ID" value="ENSSSUP00005022892.1"/>
    <property type="gene ID" value="ENSSSUG00005014943.1"/>
</dbReference>
<evidence type="ECO:0000313" key="5">
    <source>
        <dbReference type="Proteomes" id="UP000472268"/>
    </source>
</evidence>
<dbReference type="SUPFAM" id="SSF50494">
    <property type="entry name" value="Trypsin-like serine proteases"/>
    <property type="match status" value="1"/>
</dbReference>
<dbReference type="InterPro" id="IPR009003">
    <property type="entry name" value="Peptidase_S1_PA"/>
</dbReference>